<evidence type="ECO:0000313" key="2">
    <source>
        <dbReference type="Proteomes" id="UP000708208"/>
    </source>
</evidence>
<dbReference type="Proteomes" id="UP000708208">
    <property type="component" value="Unassembled WGS sequence"/>
</dbReference>
<dbReference type="AlphaFoldDB" id="A0A8J2Q6T8"/>
<keyword evidence="2" id="KW-1185">Reference proteome</keyword>
<organism evidence="1 2">
    <name type="scientific">Allacma fusca</name>
    <dbReference type="NCBI Taxonomy" id="39272"/>
    <lineage>
        <taxon>Eukaryota</taxon>
        <taxon>Metazoa</taxon>
        <taxon>Ecdysozoa</taxon>
        <taxon>Arthropoda</taxon>
        <taxon>Hexapoda</taxon>
        <taxon>Collembola</taxon>
        <taxon>Symphypleona</taxon>
        <taxon>Sminthuridae</taxon>
        <taxon>Allacma</taxon>
    </lineage>
</organism>
<comment type="caution">
    <text evidence="1">The sequence shown here is derived from an EMBL/GenBank/DDBJ whole genome shotgun (WGS) entry which is preliminary data.</text>
</comment>
<sequence>MCDVSLTPNQLEGKEFGDLTASISVDDSRDCKKCKEESFIEIVPGVDPEKITSYPSWCDASYRDFYEVVISNLPIEITKEMILQSIPSAEEKYTLVIKNTIDRKIVVLRFGPFYSQGLKNYYSAKKIFNENVKFLKIRTYPPSIKILGIPAYITKPQMEEVFTESSKIQLETIGEKTTVILEHATFDSSRRSYNRLKRSLTCDWLTNCHVVQIPERVDEITLSDSDSFMHTAQPLTFAE</sequence>
<protein>
    <submittedName>
        <fullName evidence="1">Uncharacterized protein</fullName>
    </submittedName>
</protein>
<evidence type="ECO:0000313" key="1">
    <source>
        <dbReference type="EMBL" id="CAG7837346.1"/>
    </source>
</evidence>
<dbReference type="EMBL" id="CAJVCH010571371">
    <property type="protein sequence ID" value="CAG7837346.1"/>
    <property type="molecule type" value="Genomic_DNA"/>
</dbReference>
<reference evidence="1" key="1">
    <citation type="submission" date="2021-06" db="EMBL/GenBank/DDBJ databases">
        <authorList>
            <person name="Hodson N. C."/>
            <person name="Mongue J. A."/>
            <person name="Jaron S. K."/>
        </authorList>
    </citation>
    <scope>NUCLEOTIDE SEQUENCE</scope>
</reference>
<name>A0A8J2Q6T8_9HEXA</name>
<gene>
    <name evidence="1" type="ORF">AFUS01_LOCUS46475</name>
</gene>
<accession>A0A8J2Q6T8</accession>
<proteinExistence type="predicted"/>